<accession>A0A2R5EYZ3</accession>
<proteinExistence type="predicted"/>
<evidence type="ECO:0000313" key="2">
    <source>
        <dbReference type="EMBL" id="GBG10869.1"/>
    </source>
</evidence>
<name>A0A2R5EYZ3_9BACL</name>
<dbReference type="PANTHER" id="PTHR43649:SF12">
    <property type="entry name" value="DIACETYLCHITOBIOSE BINDING PROTEIN DASA"/>
    <property type="match status" value="1"/>
</dbReference>
<dbReference type="InterPro" id="IPR006059">
    <property type="entry name" value="SBP"/>
</dbReference>
<dbReference type="PANTHER" id="PTHR43649">
    <property type="entry name" value="ARABINOSE-BINDING PROTEIN-RELATED"/>
    <property type="match status" value="1"/>
</dbReference>
<comment type="caution">
    <text evidence="2">The sequence shown here is derived from an EMBL/GenBank/DDBJ whole genome shotgun (WGS) entry which is preliminary data.</text>
</comment>
<dbReference type="RefSeq" id="WP_108995278.1">
    <property type="nucleotide sequence ID" value="NZ_BDQX01000356.1"/>
</dbReference>
<reference evidence="2 3" key="1">
    <citation type="submission" date="2017-08" db="EMBL/GenBank/DDBJ databases">
        <title>Substantial Increase in Enzyme Production by Combined Drug-Resistance Mutations in Paenibacillus agaridevorans.</title>
        <authorList>
            <person name="Tanaka Y."/>
            <person name="Funane K."/>
            <person name="Hosaka T."/>
            <person name="Shiwa Y."/>
            <person name="Fujita N."/>
            <person name="Miyazaki T."/>
            <person name="Yoshikawa H."/>
            <person name="Murakami K."/>
            <person name="Kasahara K."/>
            <person name="Inaoka T."/>
            <person name="Hiraga Y."/>
            <person name="Ochi K."/>
        </authorList>
    </citation>
    <scope>NUCLEOTIDE SEQUENCE [LARGE SCALE GENOMIC DNA]</scope>
    <source>
        <strain evidence="2 3">T-3040</strain>
    </source>
</reference>
<dbReference type="Proteomes" id="UP000245202">
    <property type="component" value="Unassembled WGS sequence"/>
</dbReference>
<evidence type="ECO:0008006" key="4">
    <source>
        <dbReference type="Google" id="ProtNLM"/>
    </source>
</evidence>
<organism evidence="2 3">
    <name type="scientific">Paenibacillus agaridevorans</name>
    <dbReference type="NCBI Taxonomy" id="171404"/>
    <lineage>
        <taxon>Bacteria</taxon>
        <taxon>Bacillati</taxon>
        <taxon>Bacillota</taxon>
        <taxon>Bacilli</taxon>
        <taxon>Bacillales</taxon>
        <taxon>Paenibacillaceae</taxon>
        <taxon>Paenibacillus</taxon>
    </lineage>
</organism>
<sequence length="497" mass="56357">MNNWLKKAAPVALAGTLLAGCSFGSGSKENNAEQTVRVMYYDESGFFQNYGMLYSALNPNVNFEVVSTQSLYRSGPSEDGEEFDYEKALQKLIDEEKPDVLMIDQGQYKKLAEEGKLLDIEAYMAKDKFDTEGIVPGMLDYMKELGGGQLYGFPSSFSSQVLYYNKGLFDKYNIAYPTDQMTWQDAIQLARQFPIEGEAEDRVYGLKIGYSGDLNEMSSMLASAENLKYVDTKSKKMTIDSDGWRNVVQTSLDALNSKALYFENMDQGMMGGSSSYEDYLMRNPFLSGRLAMTVDSTYLMQQIKEAKNYIKDEGAVISDWDMVTMPVSAQYPDQSANTWYSDIFAIAKDSPNAEAAWDFISYISSDDYSRVKAKVTNMGGFPIRTAYIKDEEGRNYAAFYKLKPTQSMQDYRDFESLNPQFNMMFYGHMQEEFKAVQDGTKSIDEALKTLQVKGDELLSQEPMTEEEMNKEMEKRMSEEQKRMMEAAGEATSEVVVE</sequence>
<protein>
    <recommendedName>
        <fullName evidence="4">ABC transporter substrate-binding protein</fullName>
    </recommendedName>
</protein>
<feature type="region of interest" description="Disordered" evidence="1">
    <location>
        <begin position="456"/>
        <end position="497"/>
    </location>
</feature>
<dbReference type="AlphaFoldDB" id="A0A2R5EYZ3"/>
<evidence type="ECO:0000256" key="1">
    <source>
        <dbReference type="SAM" id="MobiDB-lite"/>
    </source>
</evidence>
<gene>
    <name evidence="2" type="ORF">PAT3040_05638</name>
</gene>
<feature type="compositionally biased region" description="Basic and acidic residues" evidence="1">
    <location>
        <begin position="467"/>
        <end position="484"/>
    </location>
</feature>
<dbReference type="Gene3D" id="3.40.190.10">
    <property type="entry name" value="Periplasmic binding protein-like II"/>
    <property type="match status" value="1"/>
</dbReference>
<dbReference type="Pfam" id="PF01547">
    <property type="entry name" value="SBP_bac_1"/>
    <property type="match status" value="1"/>
</dbReference>
<dbReference type="PROSITE" id="PS51257">
    <property type="entry name" value="PROKAR_LIPOPROTEIN"/>
    <property type="match status" value="1"/>
</dbReference>
<dbReference type="InterPro" id="IPR050490">
    <property type="entry name" value="Bact_solute-bd_prot1"/>
</dbReference>
<keyword evidence="3" id="KW-1185">Reference proteome</keyword>
<dbReference type="EMBL" id="BDQX01000356">
    <property type="protein sequence ID" value="GBG10869.1"/>
    <property type="molecule type" value="Genomic_DNA"/>
</dbReference>
<dbReference type="SUPFAM" id="SSF53850">
    <property type="entry name" value="Periplasmic binding protein-like II"/>
    <property type="match status" value="1"/>
</dbReference>
<evidence type="ECO:0000313" key="3">
    <source>
        <dbReference type="Proteomes" id="UP000245202"/>
    </source>
</evidence>